<dbReference type="KEGG" id="glj:GKIL_4158"/>
<protein>
    <submittedName>
        <fullName evidence="2">WD repeat-containing protein</fullName>
    </submittedName>
</protein>
<accession>U5QS06</accession>
<feature type="domain" description="DUF8082" evidence="1">
    <location>
        <begin position="183"/>
        <end position="243"/>
    </location>
</feature>
<sequence length="253" mass="28662">MPPVFSQILYTSLPEAGFQLLATADVSEQTRQAFTEAVVLKHWDGFRLIPTRYQLIYLHQPAPEQIFFGWLFCDRTDEMGRRVPYFLSYVLTEAIDAAQLDNIFTCLRKGPLQLIDPLQAGGFLGTVEAPNLWRYRAARPGVAVPSSVREECHRVLLKGERLDHFAESRHLDLSDTIDEQTCARLSAALAVHLGPVAEILVRQSVVRTENLPDPEQRRWQILQQLSAELDDPIVAAGFRAQIEPYLFGDAHRP</sequence>
<proteinExistence type="predicted"/>
<organism evidence="2 3">
    <name type="scientific">Gloeobacter kilaueensis (strain ATCC BAA-2537 / CCAP 1431/1 / ULC 316 / JS1)</name>
    <dbReference type="NCBI Taxonomy" id="1183438"/>
    <lineage>
        <taxon>Bacteria</taxon>
        <taxon>Bacillati</taxon>
        <taxon>Cyanobacteriota</taxon>
        <taxon>Cyanophyceae</taxon>
        <taxon>Gloeobacterales</taxon>
        <taxon>Gloeobacteraceae</taxon>
        <taxon>Gloeobacter</taxon>
    </lineage>
</organism>
<reference evidence="2 3" key="1">
    <citation type="journal article" date="2013" name="PLoS ONE">
        <title>Cultivation and Complete Genome Sequencing of Gloeobacter kilaueensis sp. nov., from a Lava Cave in Kilauea Caldera, Hawai'i.</title>
        <authorList>
            <person name="Saw J.H."/>
            <person name="Schatz M."/>
            <person name="Brown M.V."/>
            <person name="Kunkel D.D."/>
            <person name="Foster J.S."/>
            <person name="Shick H."/>
            <person name="Christensen S."/>
            <person name="Hou S."/>
            <person name="Wan X."/>
            <person name="Donachie S.P."/>
        </authorList>
    </citation>
    <scope>NUCLEOTIDE SEQUENCE [LARGE SCALE GENOMIC DNA]</scope>
    <source>
        <strain evidence="3">JS</strain>
    </source>
</reference>
<evidence type="ECO:0000259" key="1">
    <source>
        <dbReference type="Pfam" id="PF26309"/>
    </source>
</evidence>
<evidence type="ECO:0000313" key="3">
    <source>
        <dbReference type="Proteomes" id="UP000017396"/>
    </source>
</evidence>
<dbReference type="EMBL" id="CP003587">
    <property type="protein sequence ID" value="AGY60404.1"/>
    <property type="molecule type" value="Genomic_DNA"/>
</dbReference>
<dbReference type="Pfam" id="PF26309">
    <property type="entry name" value="DUF8082"/>
    <property type="match status" value="1"/>
</dbReference>
<keyword evidence="3" id="KW-1185">Reference proteome</keyword>
<dbReference type="STRING" id="1183438.GKIL_4158"/>
<dbReference type="HOGENOM" id="CLU_1105906_0_0_3"/>
<dbReference type="InterPro" id="IPR058395">
    <property type="entry name" value="DUF8082"/>
</dbReference>
<name>U5QS06_GLOK1</name>
<dbReference type="eggNOG" id="COG0226">
    <property type="taxonomic scope" value="Bacteria"/>
</dbReference>
<dbReference type="Proteomes" id="UP000017396">
    <property type="component" value="Chromosome"/>
</dbReference>
<dbReference type="AlphaFoldDB" id="U5QS06"/>
<gene>
    <name evidence="2" type="ORF">GKIL_4158</name>
</gene>
<evidence type="ECO:0000313" key="2">
    <source>
        <dbReference type="EMBL" id="AGY60404.1"/>
    </source>
</evidence>